<keyword evidence="5" id="KW-0234">DNA repair</keyword>
<proteinExistence type="inferred from homology"/>
<dbReference type="EC" id="5.6.2.3" evidence="5"/>
<accession>A0A066XKS5</accession>
<dbReference type="InterPro" id="IPR003593">
    <property type="entry name" value="AAA+_ATPase"/>
</dbReference>
<evidence type="ECO:0000256" key="3">
    <source>
        <dbReference type="ARBA" id="ARBA00022806"/>
    </source>
</evidence>
<evidence type="ECO:0000259" key="7">
    <source>
        <dbReference type="SMART" id="SM00382"/>
    </source>
</evidence>
<protein>
    <recommendedName>
        <fullName evidence="5">ATP-dependent DNA helicase</fullName>
        <ecNumber evidence="5">5.6.2.3</ecNumber>
    </recommendedName>
</protein>
<dbReference type="GO" id="GO:0005524">
    <property type="term" value="F:ATP binding"/>
    <property type="evidence" value="ECO:0007669"/>
    <property type="project" value="UniProtKB-KW"/>
</dbReference>
<dbReference type="OrthoDB" id="4843740at2759"/>
<dbReference type="Pfam" id="PF02689">
    <property type="entry name" value="Herpes_Helicase"/>
    <property type="match status" value="1"/>
</dbReference>
<dbReference type="OMA" id="CVSESAM"/>
<gene>
    <name evidence="8" type="ORF">CSUB01_10462</name>
</gene>
<feature type="domain" description="AAA+ ATPase" evidence="7">
    <location>
        <begin position="66"/>
        <end position="238"/>
    </location>
</feature>
<evidence type="ECO:0000256" key="1">
    <source>
        <dbReference type="ARBA" id="ARBA00022741"/>
    </source>
</evidence>
<keyword evidence="2 5" id="KW-0378">Hydrolase</keyword>
<dbReference type="GO" id="GO:0043139">
    <property type="term" value="F:5'-3' DNA helicase activity"/>
    <property type="evidence" value="ECO:0007669"/>
    <property type="project" value="UniProtKB-EC"/>
</dbReference>
<keyword evidence="1 5" id="KW-0547">Nucleotide-binding</keyword>
<dbReference type="PANTHER" id="PTHR47642:SF5">
    <property type="entry name" value="ATP-DEPENDENT DNA HELICASE"/>
    <property type="match status" value="1"/>
</dbReference>
<dbReference type="Gene3D" id="3.40.50.300">
    <property type="entry name" value="P-loop containing nucleotide triphosphate hydrolases"/>
    <property type="match status" value="2"/>
</dbReference>
<keyword evidence="4 5" id="KW-0067">ATP-binding</keyword>
<dbReference type="GO" id="GO:0016887">
    <property type="term" value="F:ATP hydrolysis activity"/>
    <property type="evidence" value="ECO:0007669"/>
    <property type="project" value="RHEA"/>
</dbReference>
<dbReference type="InterPro" id="IPR051055">
    <property type="entry name" value="PIF1_helicase"/>
</dbReference>
<dbReference type="eggNOG" id="KOG0987">
    <property type="taxonomic scope" value="Eukaryota"/>
</dbReference>
<dbReference type="GO" id="GO:0006310">
    <property type="term" value="P:DNA recombination"/>
    <property type="evidence" value="ECO:0007669"/>
    <property type="project" value="UniProtKB-KW"/>
</dbReference>
<dbReference type="Pfam" id="PF05970">
    <property type="entry name" value="PIF1"/>
    <property type="match status" value="1"/>
</dbReference>
<feature type="region of interest" description="Disordered" evidence="6">
    <location>
        <begin position="271"/>
        <end position="324"/>
    </location>
</feature>
<keyword evidence="3 5" id="KW-0347">Helicase</keyword>
<organism evidence="8 9">
    <name type="scientific">Colletotrichum sublineola</name>
    <name type="common">Sorghum anthracnose fungus</name>
    <dbReference type="NCBI Taxonomy" id="1173701"/>
    <lineage>
        <taxon>Eukaryota</taxon>
        <taxon>Fungi</taxon>
        <taxon>Dikarya</taxon>
        <taxon>Ascomycota</taxon>
        <taxon>Pezizomycotina</taxon>
        <taxon>Sordariomycetes</taxon>
        <taxon>Hypocreomycetidae</taxon>
        <taxon>Glomerellales</taxon>
        <taxon>Glomerellaceae</taxon>
        <taxon>Colletotrichum</taxon>
        <taxon>Colletotrichum graminicola species complex</taxon>
    </lineage>
</organism>
<feature type="compositionally biased region" description="Basic and acidic residues" evidence="6">
    <location>
        <begin position="279"/>
        <end position="312"/>
    </location>
</feature>
<dbReference type="Proteomes" id="UP000027238">
    <property type="component" value="Unassembled WGS sequence"/>
</dbReference>
<comment type="cofactor">
    <cofactor evidence="5">
        <name>Mg(2+)</name>
        <dbReference type="ChEBI" id="CHEBI:18420"/>
    </cofactor>
</comment>
<dbReference type="PANTHER" id="PTHR47642">
    <property type="entry name" value="ATP-DEPENDENT DNA HELICASE"/>
    <property type="match status" value="1"/>
</dbReference>
<dbReference type="EMBL" id="JMSE01000943">
    <property type="protein sequence ID" value="KDN66351.1"/>
    <property type="molecule type" value="Genomic_DNA"/>
</dbReference>
<dbReference type="SMART" id="SM00382">
    <property type="entry name" value="AAA"/>
    <property type="match status" value="1"/>
</dbReference>
<dbReference type="GO" id="GO:0000723">
    <property type="term" value="P:telomere maintenance"/>
    <property type="evidence" value="ECO:0007669"/>
    <property type="project" value="InterPro"/>
</dbReference>
<dbReference type="GO" id="GO:0006281">
    <property type="term" value="P:DNA repair"/>
    <property type="evidence" value="ECO:0007669"/>
    <property type="project" value="UniProtKB-KW"/>
</dbReference>
<feature type="non-terminal residue" evidence="8">
    <location>
        <position position="1"/>
    </location>
</feature>
<evidence type="ECO:0000256" key="4">
    <source>
        <dbReference type="ARBA" id="ARBA00022840"/>
    </source>
</evidence>
<dbReference type="InterPro" id="IPR003840">
    <property type="entry name" value="DNA_helicase_dom"/>
</dbReference>
<comment type="caution">
    <text evidence="8">The sequence shown here is derived from an EMBL/GenBank/DDBJ whole genome shotgun (WGS) entry which is preliminary data.</text>
</comment>
<evidence type="ECO:0000256" key="2">
    <source>
        <dbReference type="ARBA" id="ARBA00022801"/>
    </source>
</evidence>
<sequence length="517" mass="58561">VQLLRKELDANNVGDLHERLRAKLKQKIEELFPDRPSPVEDYEPIPLPGEPVLCQEQQDAMDLALRGHNLFITGSGGCGKSVLIKALHMNFRARGKKVHLVAPTGLAALNIGGHTTFNYAGWTPNDLKRPFEKLEKKSRGDRIYKRFRDTDVIIIDEISMVENQFFDRLSLAVSSVRCSIEERAGRPRPEGPFGGVQVIAVGDFCQLPPVEPFKYCLECGNDMKDKLSKEDVVLRSCPKGHGDFEVQDKWAFKSSEWEKCKFTWDDFRFPDKNGISNKGEPEKEEREKEEREKEEREKEEREKEGSEKEGLEKNVPNKNESKKPHVDLARKLCNGSQGVVCGFEKLPPEDSPKAPQWESYIEDPDGYRVAKERYRLLKHYIDSKESPSQFPVVQFDNGQRRVIGPDAMVSESGEKSPYCLLSRTQIPLAPGWAMTIHKSQSLSLDRVIVNLARAFEKGQAYVALSRARSPEGLKIEGTSEKQLKEAMKLNPTVKKFMEEIDALMAARAGTSIQSSKN</sequence>
<dbReference type="HOGENOM" id="CLU_001613_0_3_1"/>
<evidence type="ECO:0000313" key="8">
    <source>
        <dbReference type="EMBL" id="KDN66351.1"/>
    </source>
</evidence>
<dbReference type="CDD" id="cd18809">
    <property type="entry name" value="SF1_C_RecD"/>
    <property type="match status" value="1"/>
</dbReference>
<keyword evidence="9" id="KW-1185">Reference proteome</keyword>
<dbReference type="AlphaFoldDB" id="A0A066XKS5"/>
<dbReference type="SUPFAM" id="SSF52540">
    <property type="entry name" value="P-loop containing nucleoside triphosphate hydrolases"/>
    <property type="match status" value="2"/>
</dbReference>
<keyword evidence="5" id="KW-0227">DNA damage</keyword>
<name>A0A066XKS5_COLSU</name>
<evidence type="ECO:0000256" key="6">
    <source>
        <dbReference type="SAM" id="MobiDB-lite"/>
    </source>
</evidence>
<evidence type="ECO:0000256" key="5">
    <source>
        <dbReference type="RuleBase" id="RU363044"/>
    </source>
</evidence>
<dbReference type="InterPro" id="IPR010285">
    <property type="entry name" value="DNA_helicase_pif1-like_DEAD"/>
</dbReference>
<evidence type="ECO:0000313" key="9">
    <source>
        <dbReference type="Proteomes" id="UP000027238"/>
    </source>
</evidence>
<dbReference type="InterPro" id="IPR027417">
    <property type="entry name" value="P-loop_NTPase"/>
</dbReference>
<keyword evidence="5" id="KW-0233">DNA recombination</keyword>
<comment type="catalytic activity">
    <reaction evidence="5">
        <text>ATP + H2O = ADP + phosphate + H(+)</text>
        <dbReference type="Rhea" id="RHEA:13065"/>
        <dbReference type="ChEBI" id="CHEBI:15377"/>
        <dbReference type="ChEBI" id="CHEBI:15378"/>
        <dbReference type="ChEBI" id="CHEBI:30616"/>
        <dbReference type="ChEBI" id="CHEBI:43474"/>
        <dbReference type="ChEBI" id="CHEBI:456216"/>
        <dbReference type="EC" id="5.6.2.3"/>
    </reaction>
</comment>
<comment type="similarity">
    <text evidence="5">Belongs to the helicase family.</text>
</comment>
<dbReference type="STRING" id="1173701.A0A066XKS5"/>
<reference evidence="9" key="1">
    <citation type="journal article" date="2014" name="Genome Announc.">
        <title>Draft genome sequence of Colletotrichum sublineola, a destructive pathogen of cultivated sorghum.</title>
        <authorList>
            <person name="Baroncelli R."/>
            <person name="Sanz-Martin J.M."/>
            <person name="Rech G.E."/>
            <person name="Sukno S.A."/>
            <person name="Thon M.R."/>
        </authorList>
    </citation>
    <scope>NUCLEOTIDE SEQUENCE [LARGE SCALE GENOMIC DNA]</scope>
    <source>
        <strain evidence="9">TX430BB</strain>
    </source>
</reference>